<accession>A0A6A1TY13</accession>
<keyword evidence="10" id="KW-0534">Nitrate assimilation</keyword>
<evidence type="ECO:0000256" key="1">
    <source>
        <dbReference type="ARBA" id="ARBA00001942"/>
    </source>
</evidence>
<evidence type="ECO:0000259" key="11">
    <source>
        <dbReference type="PROSITE" id="PS51669"/>
    </source>
</evidence>
<dbReference type="PROSITE" id="PS00551">
    <property type="entry name" value="MOLYBDOPTERIN_PROK_1"/>
    <property type="match status" value="1"/>
</dbReference>
<dbReference type="Pfam" id="PF04879">
    <property type="entry name" value="Molybdop_Fe4S4"/>
    <property type="match status" value="1"/>
</dbReference>
<organism evidence="12 13">
    <name type="scientific">Neorhizobium galegae</name>
    <name type="common">Rhizobium galegae</name>
    <dbReference type="NCBI Taxonomy" id="399"/>
    <lineage>
        <taxon>Bacteria</taxon>
        <taxon>Pseudomonadati</taxon>
        <taxon>Pseudomonadota</taxon>
        <taxon>Alphaproteobacteria</taxon>
        <taxon>Hyphomicrobiales</taxon>
        <taxon>Rhizobiaceae</taxon>
        <taxon>Rhizobium/Agrobacterium group</taxon>
        <taxon>Neorhizobium</taxon>
    </lineage>
</organism>
<dbReference type="InterPro" id="IPR050123">
    <property type="entry name" value="Prok_molybdopt-oxidoreductase"/>
</dbReference>
<dbReference type="RefSeq" id="WP_151046295.1">
    <property type="nucleotide sequence ID" value="NZ_VZUL01000002.1"/>
</dbReference>
<dbReference type="InterPro" id="IPR027467">
    <property type="entry name" value="MopterinOxRdtase_cofactor_BS"/>
</dbReference>
<keyword evidence="5" id="KW-0500">Molybdenum</keyword>
<dbReference type="Gene3D" id="2.20.25.90">
    <property type="entry name" value="ADC-like domains"/>
    <property type="match status" value="1"/>
</dbReference>
<dbReference type="SUPFAM" id="SSF53706">
    <property type="entry name" value="Formate dehydrogenase/DMSO reductase, domains 1-3"/>
    <property type="match status" value="1"/>
</dbReference>
<dbReference type="InterPro" id="IPR006963">
    <property type="entry name" value="Mopterin_OxRdtase_4Fe-4S_dom"/>
</dbReference>
<dbReference type="SUPFAM" id="SSF50692">
    <property type="entry name" value="ADC-like"/>
    <property type="match status" value="1"/>
</dbReference>
<keyword evidence="7" id="KW-0560">Oxidoreductase</keyword>
<dbReference type="InterPro" id="IPR009010">
    <property type="entry name" value="Asp_de-COase-like_dom_sf"/>
</dbReference>
<keyword evidence="9" id="KW-0411">Iron-sulfur</keyword>
<keyword evidence="6" id="KW-0479">Metal-binding</keyword>
<dbReference type="InterPro" id="IPR006656">
    <property type="entry name" value="Mopterin_OxRdtase"/>
</dbReference>
<dbReference type="Gene3D" id="1.10.10.1100">
    <property type="entry name" value="BFD-like [2Fe-2S]-binding domain"/>
    <property type="match status" value="1"/>
</dbReference>
<dbReference type="Pfam" id="PF00384">
    <property type="entry name" value="Molybdopterin"/>
    <property type="match status" value="1"/>
</dbReference>
<dbReference type="Gene3D" id="3.40.228.10">
    <property type="entry name" value="Dimethylsulfoxide Reductase, domain 2"/>
    <property type="match status" value="1"/>
</dbReference>
<dbReference type="Gene3D" id="3.40.50.740">
    <property type="match status" value="1"/>
</dbReference>
<comment type="caution">
    <text evidence="12">The sequence shown here is derived from an EMBL/GenBank/DDBJ whole genome shotgun (WGS) entry which is preliminary data.</text>
</comment>
<dbReference type="GO" id="GO:0051539">
    <property type="term" value="F:4 iron, 4 sulfur cluster binding"/>
    <property type="evidence" value="ECO:0007669"/>
    <property type="project" value="UniProtKB-KW"/>
</dbReference>
<dbReference type="GO" id="GO:0016491">
    <property type="term" value="F:oxidoreductase activity"/>
    <property type="evidence" value="ECO:0007669"/>
    <property type="project" value="UniProtKB-KW"/>
</dbReference>
<dbReference type="Pfam" id="PF04324">
    <property type="entry name" value="Fer2_BFD"/>
    <property type="match status" value="1"/>
</dbReference>
<dbReference type="InterPro" id="IPR041957">
    <property type="entry name" value="CT_Nitrate-R-NapA-like"/>
</dbReference>
<evidence type="ECO:0000256" key="5">
    <source>
        <dbReference type="ARBA" id="ARBA00022505"/>
    </source>
</evidence>
<dbReference type="Gene3D" id="2.40.40.20">
    <property type="match status" value="1"/>
</dbReference>
<dbReference type="InterPro" id="IPR007419">
    <property type="entry name" value="BFD-like_2Fe2S-bd_dom"/>
</dbReference>
<comment type="cofactor">
    <cofactor evidence="2">
        <name>[4Fe-4S] cluster</name>
        <dbReference type="ChEBI" id="CHEBI:49883"/>
    </cofactor>
</comment>
<dbReference type="Proteomes" id="UP000386575">
    <property type="component" value="Unassembled WGS sequence"/>
</dbReference>
<evidence type="ECO:0000256" key="3">
    <source>
        <dbReference type="ARBA" id="ARBA00008747"/>
    </source>
</evidence>
<dbReference type="GO" id="GO:0042128">
    <property type="term" value="P:nitrate assimilation"/>
    <property type="evidence" value="ECO:0007669"/>
    <property type="project" value="UniProtKB-KW"/>
</dbReference>
<sequence>MQAGGETTRTTCPYCGVGCGVIATVAGDGAVTVKGDPEHPANFGRLCSKGSALAETIDLEGRVLFPEILGRQADWDEALDLVAEKFSKTIAEHGPDSVAFYVSGQLLTEDYYVANKLMKGSIGSANIDTNSRLCMSSSVAGHRRAFGSDTVPGTYEDIELADLVILTGSNLAWCHPVIYQRLAAAKAARPGMKIVVIDPRRTMTCDIADLHLGIRPDGDVALFMGLLAHLAQSPAIDQNYIAAHTQGFGEAFAAAAALSFTELMERTGLPAMQLREFFHLFETTEKVVTCYSQGVNQSASGTDKVNAIINCHLATGRIGRPGTGPFSLTGQPNAMGGREVGGLANMLAAHMAIESAEDRDRVQRFWASPRIAEKPGLKAVDMFRAVADGPIKALWIMATNPVVSMPDADAVEAAIKACPFVVVSDILRDTDTARHAHVLLPSVGWGEKDGTVTNSERRISRQRWFLSAPGEAKADWWQMAEVGRRMGFDGFAYPSSAEIFAEHAALSAFENDGSRDFDIGAFVGLGEEGYDALTPFQWPAPLEQPIVGRDSDKRFFADGGFYHPDRKARFVPVQAPATDRTDEQYPLTLNTGRIRDHWHTMTRTAKSARLSGHIAEPFAELHPRDAMELGIRGAGLVELESPHGTAIVRALVTERQARGNVFVPMHWNDQFAAKARIDALVAPITDPFSGQPASKNVAIAARPFAASFYGFAVSASKPLNLQADYWALAKADGGWRIELAFADPVVDWVAWCRAAFGIPAEIEPLGYADHQSGDLRLAFFDGGKLLAALFLANQPVAVARNWAIGQLAAEHADLRKRFAIVAGRPGADQPDPGATVCSCFSVGVNRIIGAVRGGCHSVEAVGKATNAGTNCGSCRAEIRGIIDGCLAAAAE</sequence>
<dbReference type="CDD" id="cd02754">
    <property type="entry name" value="MopB_Nitrate-R-NapA-like"/>
    <property type="match status" value="1"/>
</dbReference>
<evidence type="ECO:0000256" key="9">
    <source>
        <dbReference type="ARBA" id="ARBA00023014"/>
    </source>
</evidence>
<comment type="cofactor">
    <cofactor evidence="1">
        <name>Mo-bis(molybdopterin guanine dinucleotide)</name>
        <dbReference type="ChEBI" id="CHEBI:60539"/>
    </cofactor>
</comment>
<keyword evidence="4" id="KW-0004">4Fe-4S</keyword>
<evidence type="ECO:0000256" key="7">
    <source>
        <dbReference type="ARBA" id="ARBA00023002"/>
    </source>
</evidence>
<dbReference type="InterPro" id="IPR006657">
    <property type="entry name" value="MoPterin_dinucl-bd_dom"/>
</dbReference>
<evidence type="ECO:0000256" key="4">
    <source>
        <dbReference type="ARBA" id="ARBA00022485"/>
    </source>
</evidence>
<evidence type="ECO:0000256" key="2">
    <source>
        <dbReference type="ARBA" id="ARBA00001966"/>
    </source>
</evidence>
<evidence type="ECO:0000256" key="8">
    <source>
        <dbReference type="ARBA" id="ARBA00023004"/>
    </source>
</evidence>
<dbReference type="PROSITE" id="PS51669">
    <property type="entry name" value="4FE4S_MOW_BIS_MGD"/>
    <property type="match status" value="1"/>
</dbReference>
<evidence type="ECO:0000256" key="10">
    <source>
        <dbReference type="ARBA" id="ARBA00023063"/>
    </source>
</evidence>
<dbReference type="PANTHER" id="PTHR43105">
    <property type="entry name" value="RESPIRATORY NITRATE REDUCTASE"/>
    <property type="match status" value="1"/>
</dbReference>
<dbReference type="GO" id="GO:0016020">
    <property type="term" value="C:membrane"/>
    <property type="evidence" value="ECO:0007669"/>
    <property type="project" value="TreeGrafter"/>
</dbReference>
<name>A0A6A1TY13_NEOGA</name>
<dbReference type="GO" id="GO:0043546">
    <property type="term" value="F:molybdopterin cofactor binding"/>
    <property type="evidence" value="ECO:0007669"/>
    <property type="project" value="InterPro"/>
</dbReference>
<comment type="similarity">
    <text evidence="3">Belongs to the prokaryotic molybdopterin-containing oxidoreductase family. NasA/NapA/NarB subfamily.</text>
</comment>
<evidence type="ECO:0000313" key="12">
    <source>
        <dbReference type="EMBL" id="KAB1089533.1"/>
    </source>
</evidence>
<dbReference type="GO" id="GO:0046872">
    <property type="term" value="F:metal ion binding"/>
    <property type="evidence" value="ECO:0007669"/>
    <property type="project" value="UniProtKB-KW"/>
</dbReference>
<gene>
    <name evidence="12" type="ORF">F4V91_18520</name>
</gene>
<evidence type="ECO:0000313" key="13">
    <source>
        <dbReference type="Proteomes" id="UP000386575"/>
    </source>
</evidence>
<dbReference type="EMBL" id="VZUL01000002">
    <property type="protein sequence ID" value="KAB1089533.1"/>
    <property type="molecule type" value="Genomic_DNA"/>
</dbReference>
<dbReference type="GO" id="GO:0045333">
    <property type="term" value="P:cellular respiration"/>
    <property type="evidence" value="ECO:0007669"/>
    <property type="project" value="UniProtKB-ARBA"/>
</dbReference>
<reference evidence="12 13" key="1">
    <citation type="submission" date="2019-09" db="EMBL/GenBank/DDBJ databases">
        <title>Genome sequencing of Ng87 strain.</title>
        <authorList>
            <person name="Karasev E.S."/>
            <person name="Andronov E."/>
        </authorList>
    </citation>
    <scope>NUCLEOTIDE SEQUENCE [LARGE SCALE GENOMIC DNA]</scope>
    <source>
        <strain evidence="12 13">Ng87</strain>
    </source>
</reference>
<proteinExistence type="inferred from homology"/>
<dbReference type="Pfam" id="PF01568">
    <property type="entry name" value="Molydop_binding"/>
    <property type="match status" value="1"/>
</dbReference>
<dbReference type="GO" id="GO:1990204">
    <property type="term" value="C:oxidoreductase complex"/>
    <property type="evidence" value="ECO:0007669"/>
    <property type="project" value="UniProtKB-ARBA"/>
</dbReference>
<dbReference type="PANTHER" id="PTHR43105:SF9">
    <property type="entry name" value="NADPH-FE(3+) OXIDOREDUCTASE SUBUNIT ALPHA"/>
    <property type="match status" value="1"/>
</dbReference>
<dbReference type="AlphaFoldDB" id="A0A6A1TY13"/>
<protein>
    <submittedName>
        <fullName evidence="12">Molybdopterin-dependent oxidoreductase</fullName>
    </submittedName>
</protein>
<dbReference type="InterPro" id="IPR041854">
    <property type="entry name" value="BFD-like_2Fe2S-bd_dom_sf"/>
</dbReference>
<feature type="domain" description="4Fe-4S Mo/W bis-MGD-type" evidence="11">
    <location>
        <begin position="5"/>
        <end position="61"/>
    </location>
</feature>
<evidence type="ECO:0000256" key="6">
    <source>
        <dbReference type="ARBA" id="ARBA00022723"/>
    </source>
</evidence>
<dbReference type="SMART" id="SM00926">
    <property type="entry name" value="Molybdop_Fe4S4"/>
    <property type="match status" value="1"/>
</dbReference>
<keyword evidence="8" id="KW-0408">Iron</keyword>
<dbReference type="CDD" id="cd02791">
    <property type="entry name" value="MopB_CT_Nitrate-R-NapA-like"/>
    <property type="match status" value="1"/>
</dbReference>